<organism evidence="2 3">
    <name type="scientific">Zostera marina</name>
    <name type="common">Eelgrass</name>
    <dbReference type="NCBI Taxonomy" id="29655"/>
    <lineage>
        <taxon>Eukaryota</taxon>
        <taxon>Viridiplantae</taxon>
        <taxon>Streptophyta</taxon>
        <taxon>Embryophyta</taxon>
        <taxon>Tracheophyta</taxon>
        <taxon>Spermatophyta</taxon>
        <taxon>Magnoliopsida</taxon>
        <taxon>Liliopsida</taxon>
        <taxon>Zosteraceae</taxon>
        <taxon>Zostera</taxon>
    </lineage>
</organism>
<dbReference type="SUPFAM" id="SSF46565">
    <property type="entry name" value="Chaperone J-domain"/>
    <property type="match status" value="1"/>
</dbReference>
<dbReference type="PANTHER" id="PTHR23172:SF87">
    <property type="entry name" value="CHAPERONE DNAJ-DOMAIN SUPERFAMILY PROTEIN"/>
    <property type="match status" value="1"/>
</dbReference>
<feature type="compositionally biased region" description="Basic and acidic residues" evidence="1">
    <location>
        <begin position="1"/>
        <end position="13"/>
    </location>
</feature>
<dbReference type="Proteomes" id="UP000036987">
    <property type="component" value="Unassembled WGS sequence"/>
</dbReference>
<dbReference type="GO" id="GO:0030276">
    <property type="term" value="F:clathrin binding"/>
    <property type="evidence" value="ECO:0000318"/>
    <property type="project" value="GO_Central"/>
</dbReference>
<name>A0A0K9NT90_ZOSMR</name>
<dbReference type="Gene3D" id="1.10.287.110">
    <property type="entry name" value="DnaJ domain"/>
    <property type="match status" value="1"/>
</dbReference>
<gene>
    <name evidence="2" type="ORF">ZOSMA_6G00810</name>
</gene>
<dbReference type="AlphaFoldDB" id="A0A0K9NT90"/>
<dbReference type="OrthoDB" id="1717591at2759"/>
<evidence type="ECO:0000256" key="1">
    <source>
        <dbReference type="SAM" id="MobiDB-lite"/>
    </source>
</evidence>
<dbReference type="PANTHER" id="PTHR23172">
    <property type="entry name" value="AUXILIN/CYCLIN G-ASSOCIATED KINASE-RELATED"/>
    <property type="match status" value="1"/>
</dbReference>
<dbReference type="InterPro" id="IPR036869">
    <property type="entry name" value="J_dom_sf"/>
</dbReference>
<reference evidence="3" key="1">
    <citation type="journal article" date="2016" name="Nature">
        <title>The genome of the seagrass Zostera marina reveals angiosperm adaptation to the sea.</title>
        <authorList>
            <person name="Olsen J.L."/>
            <person name="Rouze P."/>
            <person name="Verhelst B."/>
            <person name="Lin Y.-C."/>
            <person name="Bayer T."/>
            <person name="Collen J."/>
            <person name="Dattolo E."/>
            <person name="De Paoli E."/>
            <person name="Dittami S."/>
            <person name="Maumus F."/>
            <person name="Michel G."/>
            <person name="Kersting A."/>
            <person name="Lauritano C."/>
            <person name="Lohaus R."/>
            <person name="Toepel M."/>
            <person name="Tonon T."/>
            <person name="Vanneste K."/>
            <person name="Amirebrahimi M."/>
            <person name="Brakel J."/>
            <person name="Bostroem C."/>
            <person name="Chovatia M."/>
            <person name="Grimwood J."/>
            <person name="Jenkins J.W."/>
            <person name="Jueterbock A."/>
            <person name="Mraz A."/>
            <person name="Stam W.T."/>
            <person name="Tice H."/>
            <person name="Bornberg-Bauer E."/>
            <person name="Green P.J."/>
            <person name="Pearson G.A."/>
            <person name="Procaccini G."/>
            <person name="Duarte C.M."/>
            <person name="Schmutz J."/>
            <person name="Reusch T.B.H."/>
            <person name="Van de Peer Y."/>
        </authorList>
    </citation>
    <scope>NUCLEOTIDE SEQUENCE [LARGE SCALE GENOMIC DNA]</scope>
    <source>
        <strain evidence="3">cv. Finnish</strain>
    </source>
</reference>
<comment type="caution">
    <text evidence="2">The sequence shown here is derived from an EMBL/GenBank/DDBJ whole genome shotgun (WGS) entry which is preliminary data.</text>
</comment>
<sequence>MEGSLHGDRDQYRSHPGSSLPDPPGRFGDPEAPTVFSRRHNFDFEDVFGGPPKSSLGHESEGGSIDETMWDLSIAMDSLGREKSDFFGECSSPYLTRRKDVEDDFFSDIFRGSESSACSTPRTGLDRDSISSNMMINTVDSLLPRTESCVESSSLSSKLSLLKKMAEQRDDDLYSPIKNEDSYLDAKYVAEVQSKLKSNKPNILFLPISSHNSRHKYSSGSKVKVGHFHFSMHKWASKGVMLDASSTSKESCRYIGRLRGLPVPFLHGPDIPCSNKITPTSHHIESRIQDNILSSEPYTQEIFSMDSSIMADIIPGPEKNNNKLDEDRDDFLSYSSPRGSTEGPVDFKKNNINRSIGDQTIAQDVPVELEENIQIGKIRGKVKNIINNFNEDLSRSQSDKPKYIRKVKVKEDVKTQKTKEYPENIYNSDVESAAHIDSPAQQVFKEERVQSDMNFNVRKEFESFDEGRRSQMQSFESEVPYNITEVIHYEVEEFMVEELEGHNEPLQVQSDFKKIQKSDTKIQTWSSGKQGNIRSLLSTLQYVLWEGSGWKPVALVDIIETSSVKRNYQKALLQLHPDKLQQRGASAEQKYTAEKVFSILQESWNHFNTLSAL</sequence>
<dbReference type="GO" id="GO:0031982">
    <property type="term" value="C:vesicle"/>
    <property type="evidence" value="ECO:0000318"/>
    <property type="project" value="GO_Central"/>
</dbReference>
<evidence type="ECO:0000313" key="3">
    <source>
        <dbReference type="Proteomes" id="UP000036987"/>
    </source>
</evidence>
<dbReference type="GO" id="GO:0072318">
    <property type="term" value="P:clathrin coat disassembly"/>
    <property type="evidence" value="ECO:0000318"/>
    <property type="project" value="GO_Central"/>
</dbReference>
<evidence type="ECO:0008006" key="4">
    <source>
        <dbReference type="Google" id="ProtNLM"/>
    </source>
</evidence>
<evidence type="ECO:0000313" key="2">
    <source>
        <dbReference type="EMBL" id="KMZ59150.1"/>
    </source>
</evidence>
<keyword evidence="3" id="KW-1185">Reference proteome</keyword>
<dbReference type="GO" id="GO:0005737">
    <property type="term" value="C:cytoplasm"/>
    <property type="evidence" value="ECO:0000318"/>
    <property type="project" value="GO_Central"/>
</dbReference>
<protein>
    <recommendedName>
        <fullName evidence="4">J domain-containing protein required for chloroplast accumulation response 1</fullName>
    </recommendedName>
</protein>
<dbReference type="STRING" id="29655.A0A0K9NT90"/>
<feature type="region of interest" description="Disordered" evidence="1">
    <location>
        <begin position="1"/>
        <end position="35"/>
    </location>
</feature>
<dbReference type="EMBL" id="LFYR01001803">
    <property type="protein sequence ID" value="KMZ59150.1"/>
    <property type="molecule type" value="Genomic_DNA"/>
</dbReference>
<accession>A0A0K9NT90</accession>
<dbReference type="FunFam" id="1.10.287.110:FF:000043">
    <property type="entry name" value="J-domain protein required for chloroplast accumulation response 1"/>
    <property type="match status" value="1"/>
</dbReference>
<proteinExistence type="predicted"/>
<dbReference type="GO" id="GO:0072583">
    <property type="term" value="P:clathrin-dependent endocytosis"/>
    <property type="evidence" value="ECO:0000318"/>
    <property type="project" value="GO_Central"/>
</dbReference>